<evidence type="ECO:0000256" key="5">
    <source>
        <dbReference type="ARBA" id="ARBA00023237"/>
    </source>
</evidence>
<dbReference type="EMBL" id="JACLYZ010000019">
    <property type="protein sequence ID" value="MBM6735426.1"/>
    <property type="molecule type" value="Genomic_DNA"/>
</dbReference>
<dbReference type="InterPro" id="IPR012944">
    <property type="entry name" value="SusD_RagB_dom"/>
</dbReference>
<evidence type="ECO:0000256" key="2">
    <source>
        <dbReference type="ARBA" id="ARBA00006275"/>
    </source>
</evidence>
<evidence type="ECO:0000256" key="1">
    <source>
        <dbReference type="ARBA" id="ARBA00004442"/>
    </source>
</evidence>
<evidence type="ECO:0000313" key="9">
    <source>
        <dbReference type="Proteomes" id="UP000766986"/>
    </source>
</evidence>
<name>A0ABS2E1C4_9BACT</name>
<evidence type="ECO:0000256" key="3">
    <source>
        <dbReference type="ARBA" id="ARBA00022729"/>
    </source>
</evidence>
<evidence type="ECO:0000313" key="8">
    <source>
        <dbReference type="EMBL" id="MBM6735426.1"/>
    </source>
</evidence>
<keyword evidence="9" id="KW-1185">Reference proteome</keyword>
<dbReference type="Proteomes" id="UP000766986">
    <property type="component" value="Unassembled WGS sequence"/>
</dbReference>
<dbReference type="RefSeq" id="WP_205095651.1">
    <property type="nucleotide sequence ID" value="NZ_JACLYZ010000019.1"/>
</dbReference>
<organism evidence="8 9">
    <name type="scientific">Mediterranea massiliensis</name>
    <dbReference type="NCBI Taxonomy" id="1841865"/>
    <lineage>
        <taxon>Bacteria</taxon>
        <taxon>Pseudomonadati</taxon>
        <taxon>Bacteroidota</taxon>
        <taxon>Bacteroidia</taxon>
        <taxon>Bacteroidales</taxon>
        <taxon>Bacteroidaceae</taxon>
        <taxon>Mediterranea</taxon>
    </lineage>
</organism>
<proteinExistence type="inferred from homology"/>
<keyword evidence="4" id="KW-0472">Membrane</keyword>
<dbReference type="InterPro" id="IPR033985">
    <property type="entry name" value="SusD-like_N"/>
</dbReference>
<evidence type="ECO:0000256" key="4">
    <source>
        <dbReference type="ARBA" id="ARBA00023136"/>
    </source>
</evidence>
<evidence type="ECO:0000259" key="7">
    <source>
        <dbReference type="Pfam" id="PF14322"/>
    </source>
</evidence>
<feature type="domain" description="SusD-like N-terminal" evidence="7">
    <location>
        <begin position="78"/>
        <end position="221"/>
    </location>
</feature>
<dbReference type="Gene3D" id="1.25.40.390">
    <property type="match status" value="1"/>
</dbReference>
<dbReference type="Pfam" id="PF07980">
    <property type="entry name" value="SusD_RagB"/>
    <property type="match status" value="1"/>
</dbReference>
<protein>
    <submittedName>
        <fullName evidence="8">RagB/SusD family nutrient uptake outer membrane protein</fullName>
    </submittedName>
</protein>
<feature type="domain" description="RagB/SusD" evidence="6">
    <location>
        <begin position="359"/>
        <end position="571"/>
    </location>
</feature>
<reference evidence="8 9" key="1">
    <citation type="journal article" date="2021" name="Sci. Rep.">
        <title>The distribution of antibiotic resistance genes in chicken gut microbiota commensals.</title>
        <authorList>
            <person name="Juricova H."/>
            <person name="Matiasovicova J."/>
            <person name="Kubasova T."/>
            <person name="Cejkova D."/>
            <person name="Rychlik I."/>
        </authorList>
    </citation>
    <scope>NUCLEOTIDE SEQUENCE [LARGE SCALE GENOMIC DNA]</scope>
    <source>
        <strain evidence="8 9">An772</strain>
    </source>
</reference>
<accession>A0ABS2E1C4</accession>
<comment type="subcellular location">
    <subcellularLocation>
        <location evidence="1">Cell outer membrane</location>
    </subcellularLocation>
</comment>
<dbReference type="InterPro" id="IPR011990">
    <property type="entry name" value="TPR-like_helical_dom_sf"/>
</dbReference>
<comment type="similarity">
    <text evidence="2">Belongs to the SusD family.</text>
</comment>
<keyword evidence="5" id="KW-0998">Cell outer membrane</keyword>
<dbReference type="Pfam" id="PF14322">
    <property type="entry name" value="SusD-like_3"/>
    <property type="match status" value="1"/>
</dbReference>
<evidence type="ECO:0000259" key="6">
    <source>
        <dbReference type="Pfam" id="PF07980"/>
    </source>
</evidence>
<gene>
    <name evidence="8" type="ORF">H7U35_09365</name>
</gene>
<sequence>MKKLIYTLLIATSVSSCNFLDTPVYDEMDEDKIYHDETTCMSGLAGIYDILGNTAVYGQYLWGDLDAGTDIMVYNRDYGANNLYVSLYNYNNTESCLSDAWKALYVGINRANDYIDLLGQRTNEECGGADKKAMFLAEAKALRALYYMNLVAYWGEVPLRLTPTKDLSTQLLKKSSQTDIYAQIINDLLDAEKGCRPADELDSPGRISQTTAQALLARAYLWQSGYPVYANTWDKALEYARKVRDSQLHTLNKAATSIATQLPDYTIGTGTNGYRDRSYYSNGYCSLFINMCSNLYDLTARESMFEVEFYGNGLDQSNESGKVGLYNGISVNITTDPDVPFAYAWYDATKILLRLYEASDARKWWNVSDYTYTTTSGKAVKTLRTDYQQTQIELNSTVMNNVFPGKWRAEYDPIRPWARNNGSINFPIMRYSDVLLMIAEASNELSGPTDEAIDAINEVRERAGASSIALADYNQETLRQFIFEERTRELCFEVPRHMELRRMGKDFFFNRIALLTSQELYDPTKAGSTIGYPLDNVRAVPALNISEKHLYLPIPQCELNVNTICGQTENW</sequence>
<dbReference type="PROSITE" id="PS51257">
    <property type="entry name" value="PROKAR_LIPOPROTEIN"/>
    <property type="match status" value="1"/>
</dbReference>
<comment type="caution">
    <text evidence="8">The sequence shown here is derived from an EMBL/GenBank/DDBJ whole genome shotgun (WGS) entry which is preliminary data.</text>
</comment>
<keyword evidence="3" id="KW-0732">Signal</keyword>
<dbReference type="SUPFAM" id="SSF48452">
    <property type="entry name" value="TPR-like"/>
    <property type="match status" value="1"/>
</dbReference>